<feature type="domain" description="MobA-like NTP transferase" evidence="19">
    <location>
        <begin position="5"/>
        <end position="124"/>
    </location>
</feature>
<evidence type="ECO:0000259" key="19">
    <source>
        <dbReference type="Pfam" id="PF12804"/>
    </source>
</evidence>
<evidence type="ECO:0000313" key="21">
    <source>
        <dbReference type="EMBL" id="PAV26925.1"/>
    </source>
</evidence>
<dbReference type="GO" id="GO:0006048">
    <property type="term" value="P:UDP-N-acetylglucosamine biosynthetic process"/>
    <property type="evidence" value="ECO:0007669"/>
    <property type="project" value="UniProtKB-UniPathway"/>
</dbReference>
<dbReference type="Proteomes" id="UP000218332">
    <property type="component" value="Unassembled WGS sequence"/>
</dbReference>
<dbReference type="EC" id="2.3.1.157" evidence="18"/>
<keyword evidence="8 18" id="KW-0677">Repeat</keyword>
<dbReference type="InterPro" id="IPR025877">
    <property type="entry name" value="MobA-like_NTP_Trfase"/>
</dbReference>
<dbReference type="GO" id="GO:0000287">
    <property type="term" value="F:magnesium ion binding"/>
    <property type="evidence" value="ECO:0007669"/>
    <property type="project" value="UniProtKB-UniRule"/>
</dbReference>
<feature type="binding site" evidence="18">
    <location>
        <begin position="78"/>
        <end position="79"/>
    </location>
    <ligand>
        <name>UDP-N-acetyl-alpha-D-glucosamine</name>
        <dbReference type="ChEBI" id="CHEBI:57705"/>
    </ligand>
</feature>
<dbReference type="EC" id="2.7.7.23" evidence="18"/>
<feature type="region of interest" description="Linker" evidence="18">
    <location>
        <begin position="228"/>
        <end position="248"/>
    </location>
</feature>
<keyword evidence="7 18" id="KW-0479">Metal-binding</keyword>
<evidence type="ECO:0000256" key="2">
    <source>
        <dbReference type="ARBA" id="ARBA00007707"/>
    </source>
</evidence>
<comment type="pathway">
    <text evidence="18">Nucleotide-sugar biosynthesis; UDP-N-acetyl-alpha-D-glucosamine biosynthesis; N-acetyl-alpha-D-glucosamine 1-phosphate from alpha-D-glucosamine 6-phosphate (route II): step 2/2.</text>
</comment>
<dbReference type="PANTHER" id="PTHR43584">
    <property type="entry name" value="NUCLEOTIDYL TRANSFERASE"/>
    <property type="match status" value="1"/>
</dbReference>
<keyword evidence="11 18" id="KW-0573">Peptidoglycan synthesis</keyword>
<evidence type="ECO:0000313" key="22">
    <source>
        <dbReference type="Proteomes" id="UP000218332"/>
    </source>
</evidence>
<keyword evidence="22" id="KW-1185">Reference proteome</keyword>
<feature type="binding site" evidence="18">
    <location>
        <position position="73"/>
    </location>
    <ligand>
        <name>UDP-N-acetyl-alpha-D-glucosamine</name>
        <dbReference type="ChEBI" id="CHEBI:57705"/>
    </ligand>
</feature>
<feature type="binding site" evidence="18">
    <location>
        <begin position="100"/>
        <end position="102"/>
    </location>
    <ligand>
        <name>UDP-N-acetyl-alpha-D-glucosamine</name>
        <dbReference type="ChEBI" id="CHEBI:57705"/>
    </ligand>
</feature>
<evidence type="ECO:0000256" key="10">
    <source>
        <dbReference type="ARBA" id="ARBA00022960"/>
    </source>
</evidence>
<dbReference type="InterPro" id="IPR018357">
    <property type="entry name" value="Hexapep_transf_CS"/>
</dbReference>
<comment type="pathway">
    <text evidence="18">Bacterial outer membrane biogenesis; LPS lipid A biosynthesis.</text>
</comment>
<evidence type="ECO:0000256" key="7">
    <source>
        <dbReference type="ARBA" id="ARBA00022723"/>
    </source>
</evidence>
<evidence type="ECO:0000256" key="8">
    <source>
        <dbReference type="ARBA" id="ARBA00022737"/>
    </source>
</evidence>
<keyword evidence="10 18" id="KW-0133">Cell shape</keyword>
<comment type="function">
    <text evidence="17 18">Catalyzes the last two sequential reactions in the de novo biosynthetic pathway for UDP-N-acetylglucosamine (UDP-GlcNAc). The C-terminal domain catalyzes the transfer of acetyl group from acetyl coenzyme A to glucosamine-1-phosphate (GlcN-1-P) to produce N-acetylglucosamine-1-phosphate (GlcNAc-1-P), which is converted into UDP-GlcNAc by the transfer of uridine 5-monophosphate (from uridine 5-triphosphate), a reaction catalyzed by the N-terminal domain.</text>
</comment>
<evidence type="ECO:0000256" key="12">
    <source>
        <dbReference type="ARBA" id="ARBA00023268"/>
    </source>
</evidence>
<feature type="binding site" evidence="18">
    <location>
        <position position="137"/>
    </location>
    <ligand>
        <name>UDP-N-acetyl-alpha-D-glucosamine</name>
        <dbReference type="ChEBI" id="CHEBI:57705"/>
    </ligand>
</feature>
<comment type="pathway">
    <text evidence="18">Nucleotide-sugar biosynthesis; UDP-N-acetyl-alpha-D-glucosamine biosynthesis; UDP-N-acetyl-alpha-D-glucosamine from N-acetyl-alpha-D-glucosamine 1-phosphate: step 1/1.</text>
</comment>
<dbReference type="Gene3D" id="2.160.10.10">
    <property type="entry name" value="Hexapeptide repeat proteins"/>
    <property type="match status" value="1"/>
</dbReference>
<dbReference type="InterPro" id="IPR029044">
    <property type="entry name" value="Nucleotide-diphossugar_trans"/>
</dbReference>
<evidence type="ECO:0000256" key="13">
    <source>
        <dbReference type="ARBA" id="ARBA00023315"/>
    </source>
</evidence>
<dbReference type="CDD" id="cd03353">
    <property type="entry name" value="LbH_GlmU_C"/>
    <property type="match status" value="1"/>
</dbReference>
<comment type="cofactor">
    <cofactor evidence="18">
        <name>Mg(2+)</name>
        <dbReference type="ChEBI" id="CHEBI:18420"/>
    </cofactor>
    <text evidence="18">Binds 1 Mg(2+) ion per subunit.</text>
</comment>
<feature type="binding site" evidence="18">
    <location>
        <position position="378"/>
    </location>
    <ligand>
        <name>acetyl-CoA</name>
        <dbReference type="ChEBI" id="CHEBI:57288"/>
    </ligand>
</feature>
<comment type="subunit">
    <text evidence="18">Homotrimer.</text>
</comment>
<feature type="binding site" evidence="18">
    <location>
        <begin position="384"/>
        <end position="385"/>
    </location>
    <ligand>
        <name>acetyl-CoA</name>
        <dbReference type="ChEBI" id="CHEBI:57288"/>
    </ligand>
</feature>
<evidence type="ECO:0000256" key="3">
    <source>
        <dbReference type="ARBA" id="ARBA00007947"/>
    </source>
</evidence>
<dbReference type="InterPro" id="IPR056729">
    <property type="entry name" value="GMPPB_C"/>
</dbReference>
<feature type="binding site" evidence="18">
    <location>
        <position position="22"/>
    </location>
    <ligand>
        <name>UDP-N-acetyl-alpha-D-glucosamine</name>
        <dbReference type="ChEBI" id="CHEBI:57705"/>
    </ligand>
</feature>
<dbReference type="UniPathway" id="UPA00973"/>
<comment type="catalytic activity">
    <reaction evidence="16 18">
        <text>N-acetyl-alpha-D-glucosamine 1-phosphate + UTP + H(+) = UDP-N-acetyl-alpha-D-glucosamine + diphosphate</text>
        <dbReference type="Rhea" id="RHEA:13509"/>
        <dbReference type="ChEBI" id="CHEBI:15378"/>
        <dbReference type="ChEBI" id="CHEBI:33019"/>
        <dbReference type="ChEBI" id="CHEBI:46398"/>
        <dbReference type="ChEBI" id="CHEBI:57705"/>
        <dbReference type="ChEBI" id="CHEBI:57776"/>
        <dbReference type="EC" id="2.7.7.23"/>
    </reaction>
</comment>
<feature type="binding site" evidence="18">
    <location>
        <position position="331"/>
    </location>
    <ligand>
        <name>UDP-N-acetyl-alpha-D-glucosamine</name>
        <dbReference type="ChEBI" id="CHEBI:57705"/>
    </ligand>
</feature>
<comment type="similarity">
    <text evidence="3 18">In the N-terminal section; belongs to the N-acetylglucosamine-1-phosphate uridyltransferase family.</text>
</comment>
<dbReference type="InterPro" id="IPR050065">
    <property type="entry name" value="GlmU-like"/>
</dbReference>
<dbReference type="GO" id="GO:0008360">
    <property type="term" value="P:regulation of cell shape"/>
    <property type="evidence" value="ECO:0007669"/>
    <property type="project" value="UniProtKB-KW"/>
</dbReference>
<proteinExistence type="inferred from homology"/>
<evidence type="ECO:0000256" key="9">
    <source>
        <dbReference type="ARBA" id="ARBA00022842"/>
    </source>
</evidence>
<dbReference type="Pfam" id="PF25087">
    <property type="entry name" value="GMPPB_C"/>
    <property type="match status" value="1"/>
</dbReference>
<feature type="binding site" evidence="18">
    <location>
        <position position="403"/>
    </location>
    <ligand>
        <name>acetyl-CoA</name>
        <dbReference type="ChEBI" id="CHEBI:57288"/>
    </ligand>
</feature>
<dbReference type="Pfam" id="PF00132">
    <property type="entry name" value="Hexapep"/>
    <property type="match status" value="1"/>
</dbReference>
<evidence type="ECO:0000256" key="14">
    <source>
        <dbReference type="ARBA" id="ARBA00023316"/>
    </source>
</evidence>
<comment type="subcellular location">
    <subcellularLocation>
        <location evidence="1 18">Cytoplasm</location>
    </subcellularLocation>
</comment>
<dbReference type="RefSeq" id="WP_095610119.1">
    <property type="nucleotide sequence ID" value="NZ_NMPM01000013.1"/>
</dbReference>
<dbReference type="GO" id="GO:0005737">
    <property type="term" value="C:cytoplasm"/>
    <property type="evidence" value="ECO:0007669"/>
    <property type="project" value="UniProtKB-SubCell"/>
</dbReference>
<evidence type="ECO:0000256" key="16">
    <source>
        <dbReference type="ARBA" id="ARBA00048493"/>
    </source>
</evidence>
<feature type="binding site" evidence="18">
    <location>
        <position position="225"/>
    </location>
    <ligand>
        <name>Mg(2+)</name>
        <dbReference type="ChEBI" id="CHEBI:18420"/>
    </ligand>
</feature>
<dbReference type="SUPFAM" id="SSF51161">
    <property type="entry name" value="Trimeric LpxA-like enzymes"/>
    <property type="match status" value="1"/>
</dbReference>
<dbReference type="AlphaFoldDB" id="A0A2A2I734"/>
<sequence>MPLHVVILAAGQGSRMRSRLPKVLHPVGGRPMLHHVMSTARALGAEAIHTVIGHGAEAVRDATPGEATFWVHQAEQLGTGHAVAQALPNLPDDARVLVLYGDVPLTSRETLAHLADQISDRSMALLTVTMADPDGYGRILRNERGEVTAIVEQKDATEEQRAITEVNTGILGLSARHLKDWLPALSSNNAQGEYYLTDVIAMAVTQDVRVRVAQPDTVYEVQGVNNRQQLAVLERWYQQNEAARLMQEGATLADPARVDVRGHVRVGWDVSIDVNAVFEGEVTIEDGVRIGPDCVIRDSILRKGAVIEAHSIVEGSDVGPSASVGPFARVRPGTRLATRSKVGNFVETKKSEVGEGSKINHLSYVGDAVLGRDVNVGAGTITCNYDGVNKHRTVLGDGVFVGSNTALVAPVTVADRATIGAGSTITRDIESQELAVARGRQRNIANWQRPTNPSDQE</sequence>
<comment type="similarity">
    <text evidence="2 18">In the C-terminal section; belongs to the transferase hexapeptide repeat family.</text>
</comment>
<dbReference type="InterPro" id="IPR001451">
    <property type="entry name" value="Hexapep"/>
</dbReference>
<dbReference type="GO" id="GO:0000902">
    <property type="term" value="P:cell morphogenesis"/>
    <property type="evidence" value="ECO:0007669"/>
    <property type="project" value="UniProtKB-UniRule"/>
</dbReference>
<feature type="binding site" evidence="18">
    <location>
        <begin position="8"/>
        <end position="11"/>
    </location>
    <ligand>
        <name>UDP-N-acetyl-alpha-D-glucosamine</name>
        <dbReference type="ChEBI" id="CHEBI:57705"/>
    </ligand>
</feature>
<dbReference type="GO" id="GO:0009245">
    <property type="term" value="P:lipid A biosynthetic process"/>
    <property type="evidence" value="ECO:0007669"/>
    <property type="project" value="UniProtKB-UniRule"/>
</dbReference>
<protein>
    <recommendedName>
        <fullName evidence="18">Bifunctional protein GlmU</fullName>
    </recommendedName>
    <domain>
        <recommendedName>
            <fullName evidence="18">UDP-N-acetylglucosamine pyrophosphorylase</fullName>
            <ecNumber evidence="18">2.7.7.23</ecNumber>
        </recommendedName>
        <alternativeName>
            <fullName evidence="18">N-acetylglucosamine-1-phosphate uridyltransferase</fullName>
        </alternativeName>
    </domain>
    <domain>
        <recommendedName>
            <fullName evidence="18">Glucosamine-1-phosphate N-acetyltransferase</fullName>
            <ecNumber evidence="18">2.3.1.157</ecNumber>
        </recommendedName>
    </domain>
</protein>
<dbReference type="CDD" id="cd02540">
    <property type="entry name" value="GT2_GlmU_N_bac"/>
    <property type="match status" value="1"/>
</dbReference>
<keyword evidence="4 18" id="KW-0963">Cytoplasm</keyword>
<dbReference type="NCBIfam" id="TIGR01173">
    <property type="entry name" value="glmU"/>
    <property type="match status" value="1"/>
</dbReference>
<feature type="active site" description="Proton acceptor" evidence="18">
    <location>
        <position position="361"/>
    </location>
</feature>
<dbReference type="GO" id="GO:0003977">
    <property type="term" value="F:UDP-N-acetylglucosamine diphosphorylase activity"/>
    <property type="evidence" value="ECO:0007669"/>
    <property type="project" value="UniProtKB-UniRule"/>
</dbReference>
<feature type="region of interest" description="N-acetyltransferase" evidence="18">
    <location>
        <begin position="249"/>
        <end position="457"/>
    </location>
</feature>
<dbReference type="GO" id="GO:0071555">
    <property type="term" value="P:cell wall organization"/>
    <property type="evidence" value="ECO:0007669"/>
    <property type="project" value="UniProtKB-KW"/>
</dbReference>
<evidence type="ECO:0000256" key="15">
    <source>
        <dbReference type="ARBA" id="ARBA00048247"/>
    </source>
</evidence>
<evidence type="ECO:0000256" key="4">
    <source>
        <dbReference type="ARBA" id="ARBA00022490"/>
    </source>
</evidence>
<comment type="caution">
    <text evidence="21">The sequence shown here is derived from an EMBL/GenBank/DDBJ whole genome shotgun (WGS) entry which is preliminary data.</text>
</comment>
<keyword evidence="14 18" id="KW-0961">Cell wall biogenesis/degradation</keyword>
<feature type="binding site" evidence="18">
    <location>
        <position position="225"/>
    </location>
    <ligand>
        <name>UDP-N-acetyl-alpha-D-glucosamine</name>
        <dbReference type="ChEBI" id="CHEBI:57705"/>
    </ligand>
</feature>
<feature type="binding site" evidence="18">
    <location>
        <position position="364"/>
    </location>
    <ligand>
        <name>UDP-N-acetyl-alpha-D-glucosamine</name>
        <dbReference type="ChEBI" id="CHEBI:57705"/>
    </ligand>
</feature>
<feature type="binding site" evidence="18">
    <location>
        <position position="421"/>
    </location>
    <ligand>
        <name>acetyl-CoA</name>
        <dbReference type="ChEBI" id="CHEBI:57288"/>
    </ligand>
</feature>
<evidence type="ECO:0000256" key="5">
    <source>
        <dbReference type="ARBA" id="ARBA00022679"/>
    </source>
</evidence>
<feature type="domain" description="Mannose-1-phosphate guanyltransferase C-terminal" evidence="20">
    <location>
        <begin position="261"/>
        <end position="333"/>
    </location>
</feature>
<keyword evidence="12 18" id="KW-0511">Multifunctional enzyme</keyword>
<dbReference type="GO" id="GO:0019134">
    <property type="term" value="F:glucosamine-1-phosphate N-acetyltransferase activity"/>
    <property type="evidence" value="ECO:0007669"/>
    <property type="project" value="UniProtKB-UniRule"/>
</dbReference>
<dbReference type="UniPathway" id="UPA00113">
    <property type="reaction ID" value="UER00532"/>
</dbReference>
<dbReference type="InterPro" id="IPR038009">
    <property type="entry name" value="GlmU_C_LbH"/>
</dbReference>
<dbReference type="Pfam" id="PF12804">
    <property type="entry name" value="NTP_transf_3"/>
    <property type="match status" value="1"/>
</dbReference>
<accession>A0A2A2I734</accession>
<dbReference type="Gene3D" id="3.90.550.10">
    <property type="entry name" value="Spore Coat Polysaccharide Biosynthesis Protein SpsA, Chain A"/>
    <property type="match status" value="1"/>
</dbReference>
<dbReference type="GO" id="GO:0016020">
    <property type="term" value="C:membrane"/>
    <property type="evidence" value="ECO:0007669"/>
    <property type="project" value="GOC"/>
</dbReference>
<gene>
    <name evidence="18 21" type="primary">glmU</name>
    <name evidence="21" type="ORF">CF392_03355</name>
</gene>
<dbReference type="PROSITE" id="PS00101">
    <property type="entry name" value="HEXAPEP_TRANSFERASES"/>
    <property type="match status" value="1"/>
</dbReference>
<feature type="binding site" evidence="18">
    <location>
        <position position="438"/>
    </location>
    <ligand>
        <name>acetyl-CoA</name>
        <dbReference type="ChEBI" id="CHEBI:57288"/>
    </ligand>
</feature>
<dbReference type="PANTHER" id="PTHR43584:SF3">
    <property type="entry name" value="BIFUNCTIONAL PROTEIN GLMU"/>
    <property type="match status" value="1"/>
</dbReference>
<evidence type="ECO:0000256" key="11">
    <source>
        <dbReference type="ARBA" id="ARBA00022984"/>
    </source>
</evidence>
<dbReference type="EMBL" id="NMPM01000013">
    <property type="protein sequence ID" value="PAV26925.1"/>
    <property type="molecule type" value="Genomic_DNA"/>
</dbReference>
<evidence type="ECO:0000256" key="1">
    <source>
        <dbReference type="ARBA" id="ARBA00004496"/>
    </source>
</evidence>
<dbReference type="GO" id="GO:0009252">
    <property type="term" value="P:peptidoglycan biosynthetic process"/>
    <property type="evidence" value="ECO:0007669"/>
    <property type="project" value="UniProtKB-UniRule"/>
</dbReference>
<comment type="catalytic activity">
    <reaction evidence="15 18">
        <text>alpha-D-glucosamine 1-phosphate + acetyl-CoA = N-acetyl-alpha-D-glucosamine 1-phosphate + CoA + H(+)</text>
        <dbReference type="Rhea" id="RHEA:13725"/>
        <dbReference type="ChEBI" id="CHEBI:15378"/>
        <dbReference type="ChEBI" id="CHEBI:57287"/>
        <dbReference type="ChEBI" id="CHEBI:57288"/>
        <dbReference type="ChEBI" id="CHEBI:57776"/>
        <dbReference type="ChEBI" id="CHEBI:58516"/>
        <dbReference type="EC" id="2.3.1.157"/>
    </reaction>
</comment>
<name>A0A2A2I734_9GAMM</name>
<dbReference type="HAMAP" id="MF_01631">
    <property type="entry name" value="GlmU"/>
    <property type="match status" value="1"/>
</dbReference>
<evidence type="ECO:0000259" key="20">
    <source>
        <dbReference type="Pfam" id="PF25087"/>
    </source>
</evidence>
<evidence type="ECO:0000256" key="17">
    <source>
        <dbReference type="ARBA" id="ARBA00049628"/>
    </source>
</evidence>
<feature type="binding site" evidence="18">
    <location>
        <position position="167"/>
    </location>
    <ligand>
        <name>UDP-N-acetyl-alpha-D-glucosamine</name>
        <dbReference type="ChEBI" id="CHEBI:57705"/>
    </ligand>
</feature>
<keyword evidence="13 18" id="KW-0012">Acyltransferase</keyword>
<evidence type="ECO:0000256" key="18">
    <source>
        <dbReference type="HAMAP-Rule" id="MF_01631"/>
    </source>
</evidence>
<dbReference type="SUPFAM" id="SSF53448">
    <property type="entry name" value="Nucleotide-diphospho-sugar transferases"/>
    <property type="match status" value="1"/>
</dbReference>
<feature type="binding site" evidence="18">
    <location>
        <position position="102"/>
    </location>
    <ligand>
        <name>Mg(2+)</name>
        <dbReference type="ChEBI" id="CHEBI:18420"/>
    </ligand>
</feature>
<keyword evidence="9 18" id="KW-0460">Magnesium</keyword>
<feature type="binding site" evidence="18">
    <location>
        <position position="375"/>
    </location>
    <ligand>
        <name>UDP-N-acetyl-alpha-D-glucosamine</name>
        <dbReference type="ChEBI" id="CHEBI:57705"/>
    </ligand>
</feature>
<dbReference type="InterPro" id="IPR011004">
    <property type="entry name" value="Trimer_LpxA-like_sf"/>
</dbReference>
<reference evidence="21 22" key="1">
    <citation type="submission" date="2017-07" db="EMBL/GenBank/DDBJ databases">
        <title>Tamlnaduibacter salinus (Mi-7) genome sequencing.</title>
        <authorList>
            <person name="Verma A."/>
            <person name="Krishnamurthi S."/>
        </authorList>
    </citation>
    <scope>NUCLEOTIDE SEQUENCE [LARGE SCALE GENOMIC DNA]</scope>
    <source>
        <strain evidence="21 22">Mi-7</strain>
    </source>
</reference>
<feature type="binding site" evidence="18">
    <location>
        <position position="152"/>
    </location>
    <ligand>
        <name>UDP-N-acetyl-alpha-D-glucosamine</name>
        <dbReference type="ChEBI" id="CHEBI:57705"/>
    </ligand>
</feature>
<feature type="region of interest" description="Pyrophosphorylase" evidence="18">
    <location>
        <begin position="1"/>
        <end position="227"/>
    </location>
</feature>
<evidence type="ECO:0000256" key="6">
    <source>
        <dbReference type="ARBA" id="ARBA00022695"/>
    </source>
</evidence>
<keyword evidence="6 18" id="KW-0548">Nucleotidyltransferase</keyword>
<keyword evidence="5 18" id="KW-0808">Transferase</keyword>
<organism evidence="21 22">
    <name type="scientific">Tamilnaduibacter salinus</name>
    <dbReference type="NCBI Taxonomy" id="1484056"/>
    <lineage>
        <taxon>Bacteria</taxon>
        <taxon>Pseudomonadati</taxon>
        <taxon>Pseudomonadota</taxon>
        <taxon>Gammaproteobacteria</taxon>
        <taxon>Pseudomonadales</taxon>
        <taxon>Marinobacteraceae</taxon>
        <taxon>Tamilnaduibacter</taxon>
    </lineage>
</organism>
<dbReference type="InterPro" id="IPR005882">
    <property type="entry name" value="Bifunctional_GlmU"/>
</dbReference>
<feature type="binding site" evidence="18">
    <location>
        <position position="349"/>
    </location>
    <ligand>
        <name>UDP-N-acetyl-alpha-D-glucosamine</name>
        <dbReference type="ChEBI" id="CHEBI:57705"/>
    </ligand>
</feature>